<dbReference type="EC" id="4.2.1.10" evidence="5"/>
<dbReference type="EMBL" id="DXDC01000036">
    <property type="protein sequence ID" value="HIY64907.1"/>
    <property type="molecule type" value="Genomic_DNA"/>
</dbReference>
<feature type="region of interest" description="Disordered" evidence="7">
    <location>
        <begin position="1"/>
        <end position="26"/>
    </location>
</feature>
<reference evidence="8" key="1">
    <citation type="journal article" date="2021" name="PeerJ">
        <title>Extensive microbial diversity within the chicken gut microbiome revealed by metagenomics and culture.</title>
        <authorList>
            <person name="Gilroy R."/>
            <person name="Ravi A."/>
            <person name="Getino M."/>
            <person name="Pursley I."/>
            <person name="Horton D.L."/>
            <person name="Alikhan N.F."/>
            <person name="Baker D."/>
            <person name="Gharbi K."/>
            <person name="Hall N."/>
            <person name="Watson M."/>
            <person name="Adriaenssens E.M."/>
            <person name="Foster-Nyarko E."/>
            <person name="Jarju S."/>
            <person name="Secka A."/>
            <person name="Antonio M."/>
            <person name="Oren A."/>
            <person name="Chaudhuri R.R."/>
            <person name="La Ragione R."/>
            <person name="Hildebrand F."/>
            <person name="Pallen M.J."/>
        </authorList>
    </citation>
    <scope>NUCLEOTIDE SEQUENCE</scope>
    <source>
        <strain evidence="8">ChiGjej1B1-98</strain>
    </source>
</reference>
<accession>A0A9D2C855</accession>
<evidence type="ECO:0000256" key="4">
    <source>
        <dbReference type="ARBA" id="ARBA00011193"/>
    </source>
</evidence>
<organism evidence="8 9">
    <name type="scientific">Candidatus Agrococcus pullicola</name>
    <dbReference type="NCBI Taxonomy" id="2838429"/>
    <lineage>
        <taxon>Bacteria</taxon>
        <taxon>Bacillati</taxon>
        <taxon>Actinomycetota</taxon>
        <taxon>Actinomycetes</taxon>
        <taxon>Micrococcales</taxon>
        <taxon>Microbacteriaceae</taxon>
        <taxon>Agrococcus</taxon>
    </lineage>
</organism>
<dbReference type="Proteomes" id="UP000824005">
    <property type="component" value="Unassembled WGS sequence"/>
</dbReference>
<dbReference type="InterPro" id="IPR001874">
    <property type="entry name" value="DHquinase_II"/>
</dbReference>
<evidence type="ECO:0000256" key="6">
    <source>
        <dbReference type="ARBA" id="ARBA00023239"/>
    </source>
</evidence>
<keyword evidence="6" id="KW-0456">Lyase</keyword>
<comment type="subunit">
    <text evidence="4">Homododecamer.</text>
</comment>
<dbReference type="SUPFAM" id="SSF52304">
    <property type="entry name" value="Type II 3-dehydroquinate dehydratase"/>
    <property type="match status" value="1"/>
</dbReference>
<evidence type="ECO:0000313" key="8">
    <source>
        <dbReference type="EMBL" id="HIY64907.1"/>
    </source>
</evidence>
<evidence type="ECO:0000256" key="1">
    <source>
        <dbReference type="ARBA" id="ARBA00001864"/>
    </source>
</evidence>
<evidence type="ECO:0000313" key="9">
    <source>
        <dbReference type="Proteomes" id="UP000824005"/>
    </source>
</evidence>
<feature type="compositionally biased region" description="Polar residues" evidence="7">
    <location>
        <begin position="1"/>
        <end position="15"/>
    </location>
</feature>
<evidence type="ECO:0000256" key="3">
    <source>
        <dbReference type="ARBA" id="ARBA00011037"/>
    </source>
</evidence>
<comment type="caution">
    <text evidence="8">The sequence shown here is derived from an EMBL/GenBank/DDBJ whole genome shotgun (WGS) entry which is preliminary data.</text>
</comment>
<dbReference type="GO" id="GO:0003855">
    <property type="term" value="F:3-dehydroquinate dehydratase activity"/>
    <property type="evidence" value="ECO:0007669"/>
    <property type="project" value="UniProtKB-EC"/>
</dbReference>
<dbReference type="GO" id="GO:0019631">
    <property type="term" value="P:quinate catabolic process"/>
    <property type="evidence" value="ECO:0007669"/>
    <property type="project" value="TreeGrafter"/>
</dbReference>
<comment type="catalytic activity">
    <reaction evidence="1">
        <text>3-dehydroquinate = 3-dehydroshikimate + H2O</text>
        <dbReference type="Rhea" id="RHEA:21096"/>
        <dbReference type="ChEBI" id="CHEBI:15377"/>
        <dbReference type="ChEBI" id="CHEBI:16630"/>
        <dbReference type="ChEBI" id="CHEBI:32364"/>
        <dbReference type="EC" id="4.2.1.10"/>
    </reaction>
</comment>
<dbReference type="Pfam" id="PF01220">
    <property type="entry name" value="DHquinase_II"/>
    <property type="match status" value="1"/>
</dbReference>
<dbReference type="InterPro" id="IPR036441">
    <property type="entry name" value="DHquinase_II_sf"/>
</dbReference>
<dbReference type="AlphaFoldDB" id="A0A9D2C855"/>
<evidence type="ECO:0000256" key="5">
    <source>
        <dbReference type="ARBA" id="ARBA00012060"/>
    </source>
</evidence>
<evidence type="ECO:0000256" key="7">
    <source>
        <dbReference type="SAM" id="MobiDB-lite"/>
    </source>
</evidence>
<dbReference type="PANTHER" id="PTHR21272:SF3">
    <property type="entry name" value="CATABOLIC 3-DEHYDROQUINASE"/>
    <property type="match status" value="1"/>
</dbReference>
<sequence>MRATSRGNHSSSTRGSGLAEEGTTMFENGAIREKSDRYIIAVIDGPNMSSLGRRSKKVYGALASLAGLQQQVRAFGEILGVEVETFDSNHEGFILEYIHDAGERVDGFIINPAGLTTKGEGVRHALEDTGRPVIEVHFSNIQASAGADRGLGGGQIQSSFTHTATGLSMGMRHYSYFGALTALVLGLDDESFLGVPAADS</sequence>
<evidence type="ECO:0000256" key="2">
    <source>
        <dbReference type="ARBA" id="ARBA00004902"/>
    </source>
</evidence>
<protein>
    <recommendedName>
        <fullName evidence="5">3-dehydroquinate dehydratase</fullName>
        <ecNumber evidence="5">4.2.1.10</ecNumber>
    </recommendedName>
</protein>
<reference evidence="8" key="2">
    <citation type="submission" date="2021-04" db="EMBL/GenBank/DDBJ databases">
        <authorList>
            <person name="Gilroy R."/>
        </authorList>
    </citation>
    <scope>NUCLEOTIDE SEQUENCE</scope>
    <source>
        <strain evidence="8">ChiGjej1B1-98</strain>
    </source>
</reference>
<feature type="non-terminal residue" evidence="8">
    <location>
        <position position="1"/>
    </location>
</feature>
<dbReference type="PANTHER" id="PTHR21272">
    <property type="entry name" value="CATABOLIC 3-DEHYDROQUINASE"/>
    <property type="match status" value="1"/>
</dbReference>
<name>A0A9D2C855_9MICO</name>
<proteinExistence type="inferred from homology"/>
<gene>
    <name evidence="8" type="ORF">H9830_01360</name>
</gene>
<comment type="similarity">
    <text evidence="3">Belongs to the type-II 3-dehydroquinase family.</text>
</comment>
<comment type="pathway">
    <text evidence="2">Metabolic intermediate biosynthesis; chorismate biosynthesis; chorismate from D-erythrose 4-phosphate and phosphoenolpyruvate: step 3/7.</text>
</comment>
<dbReference type="Gene3D" id="3.40.50.9100">
    <property type="entry name" value="Dehydroquinase, class II"/>
    <property type="match status" value="1"/>
</dbReference>